<dbReference type="OrthoDB" id="5396605at2"/>
<evidence type="ECO:0000259" key="2">
    <source>
        <dbReference type="Pfam" id="PF13937"/>
    </source>
</evidence>
<feature type="transmembrane region" description="Helical" evidence="1">
    <location>
        <begin position="26"/>
        <end position="49"/>
    </location>
</feature>
<reference evidence="3 4" key="1">
    <citation type="submission" date="2009-01" db="EMBL/GenBank/DDBJ databases">
        <title>Complete sequence of Geobacter sp. FRC-32.</title>
        <authorList>
            <consortium name="US DOE Joint Genome Institute"/>
            <person name="Lucas S."/>
            <person name="Copeland A."/>
            <person name="Lapidus A."/>
            <person name="Glavina del Rio T."/>
            <person name="Dalin E."/>
            <person name="Tice H."/>
            <person name="Bruce D."/>
            <person name="Goodwin L."/>
            <person name="Pitluck S."/>
            <person name="Saunders E."/>
            <person name="Brettin T."/>
            <person name="Detter J.C."/>
            <person name="Han C."/>
            <person name="Larimer F."/>
            <person name="Land M."/>
            <person name="Hauser L."/>
            <person name="Kyrpides N."/>
            <person name="Ovchinnikova G."/>
            <person name="Kostka J."/>
            <person name="Richardson P."/>
        </authorList>
    </citation>
    <scope>NUCLEOTIDE SEQUENCE [LARGE SCALE GENOMIC DNA]</scope>
    <source>
        <strain evidence="4">DSM 22248 / JCM 15807 / FRC-32</strain>
    </source>
</reference>
<feature type="domain" description="Sodium symporter small subunit" evidence="2">
    <location>
        <begin position="17"/>
        <end position="99"/>
    </location>
</feature>
<dbReference type="EMBL" id="CP001390">
    <property type="protein sequence ID" value="ACM20026.1"/>
    <property type="molecule type" value="Genomic_DNA"/>
</dbReference>
<keyword evidence="4" id="KW-1185">Reference proteome</keyword>
<name>B9M645_GEODF</name>
<dbReference type="HOGENOM" id="CLU_2193202_0_0_7"/>
<evidence type="ECO:0000256" key="1">
    <source>
        <dbReference type="SAM" id="Phobius"/>
    </source>
</evidence>
<dbReference type="STRING" id="316067.Geob_1668"/>
<dbReference type="AlphaFoldDB" id="B9M645"/>
<dbReference type="NCBIfam" id="TIGR03647">
    <property type="entry name" value="Na_symport_sm"/>
    <property type="match status" value="1"/>
</dbReference>
<dbReference type="InterPro" id="IPR019886">
    <property type="entry name" value="Na_symporter_ssu"/>
</dbReference>
<proteinExistence type="predicted"/>
<dbReference type="KEGG" id="geo:Geob_1668"/>
<organism evidence="3 4">
    <name type="scientific">Geotalea daltonii (strain DSM 22248 / JCM 15807 / FRC-32)</name>
    <name type="common">Geobacter daltonii</name>
    <dbReference type="NCBI Taxonomy" id="316067"/>
    <lineage>
        <taxon>Bacteria</taxon>
        <taxon>Pseudomonadati</taxon>
        <taxon>Thermodesulfobacteriota</taxon>
        <taxon>Desulfuromonadia</taxon>
        <taxon>Geobacterales</taxon>
        <taxon>Geobacteraceae</taxon>
        <taxon>Geotalea</taxon>
    </lineage>
</organism>
<dbReference type="eggNOG" id="COG4327">
    <property type="taxonomic scope" value="Bacteria"/>
</dbReference>
<accession>B9M645</accession>
<keyword evidence="1" id="KW-0472">Membrane</keyword>
<evidence type="ECO:0000313" key="3">
    <source>
        <dbReference type="EMBL" id="ACM20026.1"/>
    </source>
</evidence>
<keyword evidence="1" id="KW-0812">Transmembrane</keyword>
<dbReference type="Proteomes" id="UP000007721">
    <property type="component" value="Chromosome"/>
</dbReference>
<dbReference type="RefSeq" id="WP_012646755.1">
    <property type="nucleotide sequence ID" value="NC_011979.1"/>
</dbReference>
<keyword evidence="1" id="KW-1133">Transmembrane helix</keyword>
<evidence type="ECO:0000313" key="4">
    <source>
        <dbReference type="Proteomes" id="UP000007721"/>
    </source>
</evidence>
<gene>
    <name evidence="3" type="ordered locus">Geob_1668</name>
</gene>
<feature type="transmembrane region" description="Helical" evidence="1">
    <location>
        <begin position="69"/>
        <end position="91"/>
    </location>
</feature>
<sequence length="107" mass="12703">MKDSKEPYSVNIFKPKNGYMHDEVRIILLILLGWLVMTFGFQLLVVLLGDVNGQSLLTIRTFFTLPFHFWFTGQFLPLWFIILCIVFNLCIDRLSESHSRRRDRSYD</sequence>
<dbReference type="Pfam" id="PF13937">
    <property type="entry name" value="DUF4212"/>
    <property type="match status" value="1"/>
</dbReference>
<protein>
    <recommendedName>
        <fullName evidence="2">Sodium symporter small subunit domain-containing protein</fullName>
    </recommendedName>
</protein>